<dbReference type="RefSeq" id="WP_174136569.1">
    <property type="nucleotide sequence ID" value="NZ_JABUFE010000003.1"/>
</dbReference>
<feature type="transmembrane region" description="Helical" evidence="2">
    <location>
        <begin position="37"/>
        <end position="53"/>
    </location>
</feature>
<comment type="caution">
    <text evidence="3">The sequence shown here is derived from an EMBL/GenBank/DDBJ whole genome shotgun (WGS) entry which is preliminary data.</text>
</comment>
<keyword evidence="2" id="KW-0812">Transmembrane</keyword>
<dbReference type="InterPro" id="IPR018770">
    <property type="entry name" value="ChloroindolylP_hydrolase"/>
</dbReference>
<protein>
    <submittedName>
        <fullName evidence="3">5-bromo-4-chloroindolyl phosphate hydrolysis family protein</fullName>
    </submittedName>
</protein>
<evidence type="ECO:0000313" key="4">
    <source>
        <dbReference type="Proteomes" id="UP000777935"/>
    </source>
</evidence>
<feature type="transmembrane region" description="Helical" evidence="2">
    <location>
        <begin position="97"/>
        <end position="116"/>
    </location>
</feature>
<organism evidence="3 4">
    <name type="scientific">Parasulfitobacter algicola</name>
    <dbReference type="NCBI Taxonomy" id="2614809"/>
    <lineage>
        <taxon>Bacteria</taxon>
        <taxon>Pseudomonadati</taxon>
        <taxon>Pseudomonadota</taxon>
        <taxon>Alphaproteobacteria</taxon>
        <taxon>Rhodobacterales</taxon>
        <taxon>Roseobacteraceae</taxon>
        <taxon>Parasulfitobacter</taxon>
    </lineage>
</organism>
<keyword evidence="2" id="KW-1133">Transmembrane helix</keyword>
<proteinExistence type="predicted"/>
<evidence type="ECO:0000313" key="3">
    <source>
        <dbReference type="EMBL" id="NSX54486.1"/>
    </source>
</evidence>
<accession>A0ABX2IW08</accession>
<name>A0ABX2IW08_9RHOB</name>
<keyword evidence="2" id="KW-0472">Membrane</keyword>
<evidence type="ECO:0000256" key="1">
    <source>
        <dbReference type="SAM" id="MobiDB-lite"/>
    </source>
</evidence>
<reference evidence="3 4" key="1">
    <citation type="submission" date="2020-06" db="EMBL/GenBank/DDBJ databases">
        <title>Sulfitobacter algicola sp. nov., isolated from green algae.</title>
        <authorList>
            <person name="Wang C."/>
        </authorList>
    </citation>
    <scope>NUCLEOTIDE SEQUENCE [LARGE SCALE GENOMIC DNA]</scope>
    <source>
        <strain evidence="3 4">1151</strain>
    </source>
</reference>
<dbReference type="Pfam" id="PF10112">
    <property type="entry name" value="Halogen_Hydrol"/>
    <property type="match status" value="1"/>
</dbReference>
<keyword evidence="4" id="KW-1185">Reference proteome</keyword>
<evidence type="ECO:0000256" key="2">
    <source>
        <dbReference type="SAM" id="Phobius"/>
    </source>
</evidence>
<sequence length="294" mass="32990">MAQRFGGKFSPDGKSETPADVPNAYTGKKRTRVGGRVNLLFFAPFPLAIRAFWSEPVGLALNLTAFGLLILAAWLTREGMLAHEAYDARRVAKRPAIPRKIFASILTGWGLGLAGFSGLDTLLTPIIFATVGTALHMFAFGIDPLTNKGMEDVDTFQQDRVARAVGDAEKHVVAMNDAIKRLGDRALERRVDRFSETARKMFRTIEDDPRDLTAARKYLSVYLKGARDATIKFSDLYPRKRDGEIRTEYETLLTDLEDNFAAKTEKMLLDDRSDMDIEIKVLRDRLQREGLKTD</sequence>
<dbReference type="EMBL" id="JABUFE010000003">
    <property type="protein sequence ID" value="NSX54486.1"/>
    <property type="molecule type" value="Genomic_DNA"/>
</dbReference>
<dbReference type="Proteomes" id="UP000777935">
    <property type="component" value="Unassembled WGS sequence"/>
</dbReference>
<feature type="region of interest" description="Disordered" evidence="1">
    <location>
        <begin position="1"/>
        <end position="23"/>
    </location>
</feature>
<feature type="transmembrane region" description="Helical" evidence="2">
    <location>
        <begin position="59"/>
        <end position="76"/>
    </location>
</feature>
<gene>
    <name evidence="3" type="ORF">HRQ87_06685</name>
</gene>
<feature type="transmembrane region" description="Helical" evidence="2">
    <location>
        <begin position="122"/>
        <end position="142"/>
    </location>
</feature>